<dbReference type="Proteomes" id="UP000887566">
    <property type="component" value="Unplaced"/>
</dbReference>
<dbReference type="WBParaSite" id="PSAMB.scaffold12963size2497.g35185.t1">
    <property type="protein sequence ID" value="PSAMB.scaffold12963size2497.g35185.t1"/>
    <property type="gene ID" value="PSAMB.scaffold12963size2497.g35185"/>
</dbReference>
<reference evidence="4" key="1">
    <citation type="submission" date="2022-11" db="UniProtKB">
        <authorList>
            <consortium name="WormBaseParasite"/>
        </authorList>
    </citation>
    <scope>IDENTIFICATION</scope>
</reference>
<evidence type="ECO:0000313" key="4">
    <source>
        <dbReference type="WBParaSite" id="PSAMB.scaffold12963size2497.g35185.t1"/>
    </source>
</evidence>
<organism evidence="3 4">
    <name type="scientific">Plectus sambesii</name>
    <dbReference type="NCBI Taxonomy" id="2011161"/>
    <lineage>
        <taxon>Eukaryota</taxon>
        <taxon>Metazoa</taxon>
        <taxon>Ecdysozoa</taxon>
        <taxon>Nematoda</taxon>
        <taxon>Chromadorea</taxon>
        <taxon>Plectida</taxon>
        <taxon>Plectina</taxon>
        <taxon>Plectoidea</taxon>
        <taxon>Plectidae</taxon>
        <taxon>Plectus</taxon>
    </lineage>
</organism>
<feature type="compositionally biased region" description="Polar residues" evidence="1">
    <location>
        <begin position="145"/>
        <end position="158"/>
    </location>
</feature>
<feature type="region of interest" description="Disordered" evidence="1">
    <location>
        <begin position="133"/>
        <end position="158"/>
    </location>
</feature>
<keyword evidence="3" id="KW-1185">Reference proteome</keyword>
<accession>A0A914UVG7</accession>
<name>A0A914UVG7_9BILA</name>
<keyword evidence="2" id="KW-0472">Membrane</keyword>
<protein>
    <submittedName>
        <fullName evidence="4">Transmembrane protein</fullName>
    </submittedName>
</protein>
<proteinExistence type="predicted"/>
<feature type="compositionally biased region" description="Low complexity" evidence="1">
    <location>
        <begin position="206"/>
        <end position="221"/>
    </location>
</feature>
<keyword evidence="2" id="KW-1133">Transmembrane helix</keyword>
<evidence type="ECO:0000256" key="2">
    <source>
        <dbReference type="SAM" id="Phobius"/>
    </source>
</evidence>
<evidence type="ECO:0000256" key="1">
    <source>
        <dbReference type="SAM" id="MobiDB-lite"/>
    </source>
</evidence>
<evidence type="ECO:0000313" key="3">
    <source>
        <dbReference type="Proteomes" id="UP000887566"/>
    </source>
</evidence>
<keyword evidence="2" id="KW-0812">Transmembrane</keyword>
<feature type="transmembrane region" description="Helical" evidence="2">
    <location>
        <begin position="67"/>
        <end position="94"/>
    </location>
</feature>
<feature type="region of interest" description="Disordered" evidence="1">
    <location>
        <begin position="173"/>
        <end position="230"/>
    </location>
</feature>
<feature type="transmembrane region" description="Helical" evidence="2">
    <location>
        <begin position="37"/>
        <end position="61"/>
    </location>
</feature>
<sequence length="230" mass="24890">MSEHDSTISPLYNVDYDDEMKPLNRYGAPECRCTNGLISLCTLLIGLVLLGSGACTALFFWHDKLAMAPGFVFIFVGVILTVVGGGYYTATLLCPGQLKRLTRRPKPGRKPSRLAKIDADNRDATLPQLVFQRADERPTPLPAAASQSDAPPTHNSIRPASLVFSDAVQHAANSPVTSSPLDGDGFVPQQPSNGVQTAPRREQQRRVVQPPRIKAPLQHPHVPSPPSSLP</sequence>
<dbReference type="AlphaFoldDB" id="A0A914UVG7"/>